<evidence type="ECO:0000256" key="2">
    <source>
        <dbReference type="ARBA" id="ARBA00022827"/>
    </source>
</evidence>
<accession>A0ABP9TKV0</accession>
<keyword evidence="1" id="KW-0285">Flavoprotein</keyword>
<dbReference type="InterPro" id="IPR050641">
    <property type="entry name" value="RIFMO-like"/>
</dbReference>
<name>A0ABP9TKV0_9MICC</name>
<protein>
    <recommendedName>
        <fullName evidence="3">FAD-binding domain-containing protein</fullName>
    </recommendedName>
</protein>
<reference evidence="5" key="1">
    <citation type="journal article" date="2019" name="Int. J. Syst. Evol. Microbiol.">
        <title>The Global Catalogue of Microorganisms (GCM) 10K type strain sequencing project: providing services to taxonomists for standard genome sequencing and annotation.</title>
        <authorList>
            <consortium name="The Broad Institute Genomics Platform"/>
            <consortium name="The Broad Institute Genome Sequencing Center for Infectious Disease"/>
            <person name="Wu L."/>
            <person name="Ma J."/>
        </authorList>
    </citation>
    <scope>NUCLEOTIDE SEQUENCE [LARGE SCALE GENOMIC DNA]</scope>
    <source>
        <strain evidence="5">JCM 18952</strain>
    </source>
</reference>
<dbReference type="Gene3D" id="3.50.50.60">
    <property type="entry name" value="FAD/NAD(P)-binding domain"/>
    <property type="match status" value="1"/>
</dbReference>
<dbReference type="Gene3D" id="3.30.9.10">
    <property type="entry name" value="D-Amino Acid Oxidase, subunit A, domain 2"/>
    <property type="match status" value="1"/>
</dbReference>
<dbReference type="Pfam" id="PF01494">
    <property type="entry name" value="FAD_binding_3"/>
    <property type="match status" value="1"/>
</dbReference>
<gene>
    <name evidence="4" type="ORF">GCM10025778_13480</name>
</gene>
<evidence type="ECO:0000313" key="4">
    <source>
        <dbReference type="EMBL" id="GAA5226815.1"/>
    </source>
</evidence>
<evidence type="ECO:0000256" key="1">
    <source>
        <dbReference type="ARBA" id="ARBA00022630"/>
    </source>
</evidence>
<proteinExistence type="predicted"/>
<sequence length="315" mass="34520">MAVFNDGIAETESPEKANVVCTDVLIVGSAGSSAALFLSNQGIPNIMIIKHRWTANTPRAPITNQRTMEVLRDAGIEDQILAEATPHELIGDTVYCESMAGEEIGRRPTWGMLPDRRADYDLTSPSMPCDIPQPLLEPIMFKNATMRGTQTQFSTEYLGHTLDEDGVSVQVHNRHTGHKYTIRAQYFIGADGARSKVAADIDLPMEGAMDVGGSMNITFKADLSHLAAPRPSVLYWVFHPGANIGGMGAGLVRMVRPWSEWLVCWGFDINSEPPVLDEAEATRVVRNLVGIPDLDVGILGYSLWGNNEQYATHLQ</sequence>
<organism evidence="4 5">
    <name type="scientific">Paeniglutamicibacter antarcticus</name>
    <dbReference type="NCBI Taxonomy" id="494023"/>
    <lineage>
        <taxon>Bacteria</taxon>
        <taxon>Bacillati</taxon>
        <taxon>Actinomycetota</taxon>
        <taxon>Actinomycetes</taxon>
        <taxon>Micrococcales</taxon>
        <taxon>Micrococcaceae</taxon>
        <taxon>Paeniglutamicibacter</taxon>
    </lineage>
</organism>
<dbReference type="PRINTS" id="PR00420">
    <property type="entry name" value="RNGMNOXGNASE"/>
</dbReference>
<dbReference type="Proteomes" id="UP001501257">
    <property type="component" value="Unassembled WGS sequence"/>
</dbReference>
<dbReference type="SUPFAM" id="SSF51905">
    <property type="entry name" value="FAD/NAD(P)-binding domain"/>
    <property type="match status" value="1"/>
</dbReference>
<comment type="caution">
    <text evidence="4">The sequence shown here is derived from an EMBL/GenBank/DDBJ whole genome shotgun (WGS) entry which is preliminary data.</text>
</comment>
<dbReference type="PANTHER" id="PTHR43004:SF8">
    <property type="entry name" value="FAD-BINDING DOMAIN-CONTAINING PROTEIN-RELATED"/>
    <property type="match status" value="1"/>
</dbReference>
<dbReference type="InterPro" id="IPR036188">
    <property type="entry name" value="FAD/NAD-bd_sf"/>
</dbReference>
<keyword evidence="2" id="KW-0274">FAD</keyword>
<dbReference type="InterPro" id="IPR002938">
    <property type="entry name" value="FAD-bd"/>
</dbReference>
<dbReference type="PANTHER" id="PTHR43004">
    <property type="entry name" value="TRK SYSTEM POTASSIUM UPTAKE PROTEIN"/>
    <property type="match status" value="1"/>
</dbReference>
<dbReference type="EMBL" id="BAABLK010000023">
    <property type="protein sequence ID" value="GAA5226815.1"/>
    <property type="molecule type" value="Genomic_DNA"/>
</dbReference>
<feature type="domain" description="FAD-binding" evidence="3">
    <location>
        <begin position="22"/>
        <end position="315"/>
    </location>
</feature>
<keyword evidence="5" id="KW-1185">Reference proteome</keyword>
<evidence type="ECO:0000259" key="3">
    <source>
        <dbReference type="Pfam" id="PF01494"/>
    </source>
</evidence>
<evidence type="ECO:0000313" key="5">
    <source>
        <dbReference type="Proteomes" id="UP001501257"/>
    </source>
</evidence>